<dbReference type="Proteomes" id="UP001305779">
    <property type="component" value="Unassembled WGS sequence"/>
</dbReference>
<evidence type="ECO:0000256" key="1">
    <source>
        <dbReference type="SAM" id="Coils"/>
    </source>
</evidence>
<protein>
    <recommendedName>
        <fullName evidence="5">C2H2-type domain-containing protein</fullName>
    </recommendedName>
</protein>
<feature type="compositionally biased region" description="Polar residues" evidence="2">
    <location>
        <begin position="428"/>
        <end position="456"/>
    </location>
</feature>
<accession>A0ABR0EZQ5</accession>
<keyword evidence="1" id="KW-0175">Coiled coil</keyword>
<feature type="region of interest" description="Disordered" evidence="2">
    <location>
        <begin position="54"/>
        <end position="125"/>
    </location>
</feature>
<gene>
    <name evidence="3" type="ORF">PRZ48_000368</name>
</gene>
<feature type="coiled-coil region" evidence="1">
    <location>
        <begin position="341"/>
        <end position="375"/>
    </location>
</feature>
<name>A0ABR0EZQ5_ZASCE</name>
<feature type="compositionally biased region" description="Low complexity" evidence="2">
    <location>
        <begin position="12"/>
        <end position="27"/>
    </location>
</feature>
<evidence type="ECO:0000313" key="3">
    <source>
        <dbReference type="EMBL" id="KAK4506636.1"/>
    </source>
</evidence>
<evidence type="ECO:0008006" key="5">
    <source>
        <dbReference type="Google" id="ProtNLM"/>
    </source>
</evidence>
<feature type="compositionally biased region" description="Acidic residues" evidence="2">
    <location>
        <begin position="505"/>
        <end position="522"/>
    </location>
</feature>
<dbReference type="EMBL" id="JAXOVC010000001">
    <property type="protein sequence ID" value="KAK4506636.1"/>
    <property type="molecule type" value="Genomic_DNA"/>
</dbReference>
<feature type="region of interest" description="Disordered" evidence="2">
    <location>
        <begin position="428"/>
        <end position="460"/>
    </location>
</feature>
<feature type="region of interest" description="Disordered" evidence="2">
    <location>
        <begin position="542"/>
        <end position="582"/>
    </location>
</feature>
<feature type="region of interest" description="Disordered" evidence="2">
    <location>
        <begin position="489"/>
        <end position="522"/>
    </location>
</feature>
<proteinExistence type="predicted"/>
<comment type="caution">
    <text evidence="3">The sequence shown here is derived from an EMBL/GenBank/DDBJ whole genome shotgun (WGS) entry which is preliminary data.</text>
</comment>
<feature type="region of interest" description="Disordered" evidence="2">
    <location>
        <begin position="1"/>
        <end position="37"/>
    </location>
</feature>
<evidence type="ECO:0000313" key="4">
    <source>
        <dbReference type="Proteomes" id="UP001305779"/>
    </source>
</evidence>
<sequence length="582" mass="63798">MAEDDTNNHPDTSASTPNSTSAAQNNTKAAKDRSCPFCGQSFTSSSLGRHLDLYIKPKNPKPADGIHDVEEIKKIRGGITRRQPRTSIKNSGDGQSASGTRDNSHTPGHGGAGRHARADSNIVADSPVVSPVNADKIDSGQTLLNHANWQATGVINNLPPRAPSRNDGPATGQAQRINEMRRDTGGNKIPRPEYESEGMWKLQEAAELGRAAEMALREVLGSLEAAQKKVETKALFDDFDFYSLSFPGLCLAILPAPTTLFSPTPFPSAESWTLGPPGLRQFEAMTRFVNEKFNDKRKREGALDSVAFRHHSHLSGAWEHWQNMSDADRSSAWTLEILRSYTRGQDQKKQLRSDLERSQQRIRHLEAEYDRLSRCQLPREYLLHPPNTVPVPANVMREVKPSQFKSDISEMGFDAEALLSKWRSTIRATARPSRTAQQTSGTPSSAIYNEQTSTNSLRDDMVMNGSIWNVNGPIPRQRPSHTETVGHIDSVSYETPPNPGAVVEGADDDEGNSNADAEGEAEDEAAAFGNYAEQNALMRRQDMLGNGGLNNVMNANGKRPLAPSGGRSGTKMYKISMDENEG</sequence>
<reference evidence="3 4" key="1">
    <citation type="journal article" date="2023" name="G3 (Bethesda)">
        <title>A chromosome-level genome assembly of Zasmidium syzygii isolated from banana leaves.</title>
        <authorList>
            <person name="van Westerhoven A.C."/>
            <person name="Mehrabi R."/>
            <person name="Talebi R."/>
            <person name="Steentjes M.B.F."/>
            <person name="Corcolon B."/>
            <person name="Chong P.A."/>
            <person name="Kema G.H.J."/>
            <person name="Seidl M.F."/>
        </authorList>
    </citation>
    <scope>NUCLEOTIDE SEQUENCE [LARGE SCALE GENOMIC DNA]</scope>
    <source>
        <strain evidence="3 4">P124</strain>
    </source>
</reference>
<evidence type="ECO:0000256" key="2">
    <source>
        <dbReference type="SAM" id="MobiDB-lite"/>
    </source>
</evidence>
<feature type="compositionally biased region" description="Polar residues" evidence="2">
    <location>
        <begin position="85"/>
        <end position="101"/>
    </location>
</feature>
<organism evidence="3 4">
    <name type="scientific">Zasmidium cellare</name>
    <name type="common">Wine cellar mold</name>
    <name type="synonym">Racodium cellare</name>
    <dbReference type="NCBI Taxonomy" id="395010"/>
    <lineage>
        <taxon>Eukaryota</taxon>
        <taxon>Fungi</taxon>
        <taxon>Dikarya</taxon>
        <taxon>Ascomycota</taxon>
        <taxon>Pezizomycotina</taxon>
        <taxon>Dothideomycetes</taxon>
        <taxon>Dothideomycetidae</taxon>
        <taxon>Mycosphaerellales</taxon>
        <taxon>Mycosphaerellaceae</taxon>
        <taxon>Zasmidium</taxon>
    </lineage>
</organism>
<feature type="compositionally biased region" description="Basic and acidic residues" evidence="2">
    <location>
        <begin position="64"/>
        <end position="74"/>
    </location>
</feature>
<keyword evidence="4" id="KW-1185">Reference proteome</keyword>